<reference evidence="1 2" key="1">
    <citation type="journal article" date="2020" name="IScience">
        <title>Genome Sequencing of the Endangered Kingdonia uniflora (Circaeasteraceae, Ranunculales) Reveals Potential Mechanisms of Evolutionary Specialization.</title>
        <authorList>
            <person name="Sun Y."/>
            <person name="Deng T."/>
            <person name="Zhang A."/>
            <person name="Moore M.J."/>
            <person name="Landis J.B."/>
            <person name="Lin N."/>
            <person name="Zhang H."/>
            <person name="Zhang X."/>
            <person name="Huang J."/>
            <person name="Zhang X."/>
            <person name="Sun H."/>
            <person name="Wang H."/>
        </authorList>
    </citation>
    <scope>NUCLEOTIDE SEQUENCE [LARGE SCALE GENOMIC DNA]</scope>
    <source>
        <strain evidence="1">TB1705</strain>
        <tissue evidence="1">Leaf</tissue>
    </source>
</reference>
<keyword evidence="2" id="KW-1185">Reference proteome</keyword>
<dbReference type="EMBL" id="JACGCM010000309">
    <property type="protein sequence ID" value="KAF6174003.1"/>
    <property type="molecule type" value="Genomic_DNA"/>
</dbReference>
<dbReference type="AlphaFoldDB" id="A0A7J7P3V7"/>
<evidence type="ECO:0000313" key="1">
    <source>
        <dbReference type="EMBL" id="KAF6174003.1"/>
    </source>
</evidence>
<gene>
    <name evidence="1" type="ORF">GIB67_039954</name>
</gene>
<sequence length="274" mass="30543">MRTWLMDITDVAYDAEDLMEAITLKDLKKSHKGLIKRKGELLHIGEMATVGLEDDFKKLKGILIGEDPELRVISIVVCAWVYVSQAFNIEEIMGEIEKQVNISSGRKSKMAMEGSVNERGKQNGGRAFSAKNIPLGDPFVYKHLGSMASIGRYKALADLYQAKDKKGISHTGFVRVAGSSGAGKIVFIKKVLNYMPSIDVISMDNYNDVSRIIDENFDDPRLTDYDTLLENINGLKEGKPVEVPIFHFKSSCRTDTGLLKFRVPGLCSLKVFML</sequence>
<comment type="caution">
    <text evidence="1">The sequence shown here is derived from an EMBL/GenBank/DDBJ whole genome shotgun (WGS) entry which is preliminary data.</text>
</comment>
<organism evidence="1 2">
    <name type="scientific">Kingdonia uniflora</name>
    <dbReference type="NCBI Taxonomy" id="39325"/>
    <lineage>
        <taxon>Eukaryota</taxon>
        <taxon>Viridiplantae</taxon>
        <taxon>Streptophyta</taxon>
        <taxon>Embryophyta</taxon>
        <taxon>Tracheophyta</taxon>
        <taxon>Spermatophyta</taxon>
        <taxon>Magnoliopsida</taxon>
        <taxon>Ranunculales</taxon>
        <taxon>Circaeasteraceae</taxon>
        <taxon>Kingdonia</taxon>
    </lineage>
</organism>
<dbReference type="Proteomes" id="UP000541444">
    <property type="component" value="Unassembled WGS sequence"/>
</dbReference>
<protein>
    <submittedName>
        <fullName evidence="1">Uncharacterized protein</fullName>
    </submittedName>
</protein>
<dbReference type="SUPFAM" id="SSF52540">
    <property type="entry name" value="P-loop containing nucleoside triphosphate hydrolases"/>
    <property type="match status" value="1"/>
</dbReference>
<dbReference type="Gene3D" id="3.40.50.300">
    <property type="entry name" value="P-loop containing nucleotide triphosphate hydrolases"/>
    <property type="match status" value="1"/>
</dbReference>
<dbReference type="OrthoDB" id="3027644at2759"/>
<evidence type="ECO:0000313" key="2">
    <source>
        <dbReference type="Proteomes" id="UP000541444"/>
    </source>
</evidence>
<name>A0A7J7P3V7_9MAGN</name>
<dbReference type="InterPro" id="IPR027417">
    <property type="entry name" value="P-loop_NTPase"/>
</dbReference>
<proteinExistence type="predicted"/>
<accession>A0A7J7P3V7</accession>